<dbReference type="EMBL" id="UINC01093761">
    <property type="protein sequence ID" value="SVC48438.1"/>
    <property type="molecule type" value="Genomic_DNA"/>
</dbReference>
<dbReference type="AlphaFoldDB" id="A0A382MIX9"/>
<gene>
    <name evidence="2" type="ORF">METZ01_LOCUS301292</name>
</gene>
<protein>
    <submittedName>
        <fullName evidence="2">Uncharacterized protein</fullName>
    </submittedName>
</protein>
<evidence type="ECO:0000256" key="1">
    <source>
        <dbReference type="SAM" id="MobiDB-lite"/>
    </source>
</evidence>
<reference evidence="2" key="1">
    <citation type="submission" date="2018-05" db="EMBL/GenBank/DDBJ databases">
        <authorList>
            <person name="Lanie J.A."/>
            <person name="Ng W.-L."/>
            <person name="Kazmierczak K.M."/>
            <person name="Andrzejewski T.M."/>
            <person name="Davidsen T.M."/>
            <person name="Wayne K.J."/>
            <person name="Tettelin H."/>
            <person name="Glass J.I."/>
            <person name="Rusch D."/>
            <person name="Podicherti R."/>
            <person name="Tsui H.-C.T."/>
            <person name="Winkler M.E."/>
        </authorList>
    </citation>
    <scope>NUCLEOTIDE SEQUENCE</scope>
</reference>
<accession>A0A382MIX9</accession>
<feature type="compositionally biased region" description="Basic and acidic residues" evidence="1">
    <location>
        <begin position="18"/>
        <end position="30"/>
    </location>
</feature>
<feature type="region of interest" description="Disordered" evidence="1">
    <location>
        <begin position="1"/>
        <end position="30"/>
    </location>
</feature>
<feature type="non-terminal residue" evidence="2">
    <location>
        <position position="1"/>
    </location>
</feature>
<sequence>DDYVDSDSAISVTTDQDLPDKNCKKQELTW</sequence>
<proteinExistence type="predicted"/>
<evidence type="ECO:0000313" key="2">
    <source>
        <dbReference type="EMBL" id="SVC48438.1"/>
    </source>
</evidence>
<name>A0A382MIX9_9ZZZZ</name>
<organism evidence="2">
    <name type="scientific">marine metagenome</name>
    <dbReference type="NCBI Taxonomy" id="408172"/>
    <lineage>
        <taxon>unclassified sequences</taxon>
        <taxon>metagenomes</taxon>
        <taxon>ecological metagenomes</taxon>
    </lineage>
</organism>